<evidence type="ECO:0000313" key="2">
    <source>
        <dbReference type="EMBL" id="KAB8076045.1"/>
    </source>
</evidence>
<evidence type="ECO:0000313" key="3">
    <source>
        <dbReference type="Proteomes" id="UP000326565"/>
    </source>
</evidence>
<protein>
    <submittedName>
        <fullName evidence="2">Uncharacterized protein</fullName>
    </submittedName>
</protein>
<feature type="compositionally biased region" description="Low complexity" evidence="1">
    <location>
        <begin position="126"/>
        <end position="137"/>
    </location>
</feature>
<reference evidence="2 3" key="1">
    <citation type="submission" date="2019-04" db="EMBL/GenBank/DDBJ databases">
        <title>Friends and foes A comparative genomics study of 23 Aspergillus species from section Flavi.</title>
        <authorList>
            <consortium name="DOE Joint Genome Institute"/>
            <person name="Kjaerbolling I."/>
            <person name="Vesth T."/>
            <person name="Frisvad J.C."/>
            <person name="Nybo J.L."/>
            <person name="Theobald S."/>
            <person name="Kildgaard S."/>
            <person name="Isbrandt T."/>
            <person name="Kuo A."/>
            <person name="Sato A."/>
            <person name="Lyhne E.K."/>
            <person name="Kogle M.E."/>
            <person name="Wiebenga A."/>
            <person name="Kun R.S."/>
            <person name="Lubbers R.J."/>
            <person name="Makela M.R."/>
            <person name="Barry K."/>
            <person name="Chovatia M."/>
            <person name="Clum A."/>
            <person name="Daum C."/>
            <person name="Haridas S."/>
            <person name="He G."/>
            <person name="LaButti K."/>
            <person name="Lipzen A."/>
            <person name="Mondo S."/>
            <person name="Riley R."/>
            <person name="Salamov A."/>
            <person name="Simmons B.A."/>
            <person name="Magnuson J.K."/>
            <person name="Henrissat B."/>
            <person name="Mortensen U.H."/>
            <person name="Larsen T.O."/>
            <person name="Devries R.P."/>
            <person name="Grigoriev I.V."/>
            <person name="Machida M."/>
            <person name="Baker S.E."/>
            <person name="Andersen M.R."/>
        </authorList>
    </citation>
    <scope>NUCLEOTIDE SEQUENCE [LARGE SCALE GENOMIC DNA]</scope>
    <source>
        <strain evidence="2 3">CBS 151.66</strain>
    </source>
</reference>
<sequence>MAHSDQALQAYLIRQQLLAGIAPEDIIPMRTPTADQPQERAQAIVNNPNDPSVVQMTNDGVVVPYIQPATFNGVIHPLPVRPDQLARSSILPRQGPRLGSNFGEGMTSHSISNSYAQTQIPHRRPSASFERSSGSSGRLSVRQVIESPLQQSTPRCGNTETLRTVQRYNDSYAVSRQRDRPGPRLQLYPTLTNGILRSPMTPDSGSDAVEIPHNGFDILLTFAYHRDVALDFIERYLDIKSLVNLFAISKPFHLFVKRHYMEIINRLAKYNADESALIFPARCYPKLCTDITNPRRQPASTRSAAAQTNKVPSFRWLQMIIYREHTVRNIMGAMLRVGHGLPKRCEPAIKKLWFIMDIPDNKRRQWTIENRNIWEDIDVFFAVLFIAQLDVVLKKKRTTINGRMFRLLLAQPTLTELWDVLRNASLRTDFDALKAFVRWRYAPAEHETDMHVYGVPPNEIGALQFEGYGRAERNVILLRPDELVFREMSKRQLNMGEMYKTIFLYGNPSRYHSRSTSHPVAWDSEMQLEAERLGVTWQSMVILDQPVGH</sequence>
<dbReference type="EMBL" id="ML732186">
    <property type="protein sequence ID" value="KAB8076045.1"/>
    <property type="molecule type" value="Genomic_DNA"/>
</dbReference>
<dbReference type="Proteomes" id="UP000326565">
    <property type="component" value="Unassembled WGS sequence"/>
</dbReference>
<organism evidence="2 3">
    <name type="scientific">Aspergillus leporis</name>
    <dbReference type="NCBI Taxonomy" id="41062"/>
    <lineage>
        <taxon>Eukaryota</taxon>
        <taxon>Fungi</taxon>
        <taxon>Dikarya</taxon>
        <taxon>Ascomycota</taxon>
        <taxon>Pezizomycotina</taxon>
        <taxon>Eurotiomycetes</taxon>
        <taxon>Eurotiomycetidae</taxon>
        <taxon>Eurotiales</taxon>
        <taxon>Aspergillaceae</taxon>
        <taxon>Aspergillus</taxon>
        <taxon>Aspergillus subgen. Circumdati</taxon>
    </lineage>
</organism>
<gene>
    <name evidence="2" type="ORF">BDV29DRAFT_200504</name>
</gene>
<evidence type="ECO:0000256" key="1">
    <source>
        <dbReference type="SAM" id="MobiDB-lite"/>
    </source>
</evidence>
<accession>A0A5N5X7J8</accession>
<keyword evidence="3" id="KW-1185">Reference proteome</keyword>
<dbReference type="AlphaFoldDB" id="A0A5N5X7J8"/>
<proteinExistence type="predicted"/>
<dbReference type="OrthoDB" id="4966at2759"/>
<name>A0A5N5X7J8_9EURO</name>
<feature type="region of interest" description="Disordered" evidence="1">
    <location>
        <begin position="118"/>
        <end position="137"/>
    </location>
</feature>